<keyword evidence="3" id="KW-1185">Reference proteome</keyword>
<accession>A0A975DIE4</accession>
<dbReference type="Pfam" id="PF22352">
    <property type="entry name" value="K319L-like_PKD"/>
    <property type="match status" value="1"/>
</dbReference>
<protein>
    <submittedName>
        <fullName evidence="2">Beta-lactamase family protein</fullName>
    </submittedName>
</protein>
<name>A0A975DIE4_9GAMM</name>
<organism evidence="2 3">
    <name type="scientific">Pseudoalteromonas xiamenensis</name>
    <dbReference type="NCBI Taxonomy" id="882626"/>
    <lineage>
        <taxon>Bacteria</taxon>
        <taxon>Pseudomonadati</taxon>
        <taxon>Pseudomonadota</taxon>
        <taxon>Gammaproteobacteria</taxon>
        <taxon>Alteromonadales</taxon>
        <taxon>Pseudoalteromonadaceae</taxon>
        <taxon>Pseudoalteromonas</taxon>
    </lineage>
</organism>
<dbReference type="InterPro" id="IPR013783">
    <property type="entry name" value="Ig-like_fold"/>
</dbReference>
<dbReference type="RefSeq" id="WP_208843877.1">
    <property type="nucleotide sequence ID" value="NZ_CP072133.1"/>
</dbReference>
<dbReference type="Gene3D" id="3.40.710.10">
    <property type="entry name" value="DD-peptidase/beta-lactamase superfamily"/>
    <property type="match status" value="1"/>
</dbReference>
<reference evidence="2" key="1">
    <citation type="submission" date="2021-03" db="EMBL/GenBank/DDBJ databases">
        <title>Complete Genome of Pseudoalteromonas xiamenensis STKMTI.2, a new potential marine bacterium producing anti-Vibrio compounds.</title>
        <authorList>
            <person name="Handayani D.P."/>
            <person name="Isnansetyo A."/>
            <person name="Istiqomah I."/>
            <person name="Jumina J."/>
        </authorList>
    </citation>
    <scope>NUCLEOTIDE SEQUENCE</scope>
    <source>
        <strain evidence="2">STKMTI.2</strain>
    </source>
</reference>
<evidence type="ECO:0000313" key="2">
    <source>
        <dbReference type="EMBL" id="QTH72255.1"/>
    </source>
</evidence>
<dbReference type="InterPro" id="IPR001466">
    <property type="entry name" value="Beta-lactam-related"/>
</dbReference>
<dbReference type="InterPro" id="IPR050789">
    <property type="entry name" value="Diverse_Enzym_Activities"/>
</dbReference>
<dbReference type="Proteomes" id="UP000664904">
    <property type="component" value="Chromosome"/>
</dbReference>
<dbReference type="KEGG" id="pxi:J5O05_05100"/>
<dbReference type="SUPFAM" id="SSF56601">
    <property type="entry name" value="beta-lactamase/transpeptidase-like"/>
    <property type="match status" value="1"/>
</dbReference>
<feature type="domain" description="Beta-lactamase-related" evidence="1">
    <location>
        <begin position="157"/>
        <end position="472"/>
    </location>
</feature>
<dbReference type="PANTHER" id="PTHR43283">
    <property type="entry name" value="BETA-LACTAMASE-RELATED"/>
    <property type="match status" value="1"/>
</dbReference>
<gene>
    <name evidence="2" type="ORF">J5O05_05100</name>
</gene>
<dbReference type="PROSITE" id="PS51257">
    <property type="entry name" value="PROKAR_LIPOPROTEIN"/>
    <property type="match status" value="1"/>
</dbReference>
<proteinExistence type="predicted"/>
<dbReference type="InterPro" id="IPR012338">
    <property type="entry name" value="Beta-lactam/transpept-like"/>
</dbReference>
<dbReference type="EMBL" id="CP072133">
    <property type="protein sequence ID" value="QTH72255.1"/>
    <property type="molecule type" value="Genomic_DNA"/>
</dbReference>
<dbReference type="Pfam" id="PF00144">
    <property type="entry name" value="Beta-lactamase"/>
    <property type="match status" value="1"/>
</dbReference>
<evidence type="ECO:0000313" key="3">
    <source>
        <dbReference type="Proteomes" id="UP000664904"/>
    </source>
</evidence>
<evidence type="ECO:0000259" key="1">
    <source>
        <dbReference type="Pfam" id="PF00144"/>
    </source>
</evidence>
<sequence>MKTSFHLVALGISASLLSGCFSGNHKPDIQVERPDLTQVVTSQAVLIASVTDKDNNLTEIRWQQVSGPTSAILHVEGKQDQSIEVDLPNIPGTYTFKITAEDKFKSKREATFTVKAQSVEEIIFPKLDELLKLNFESANAKTINMSALIDFNIPNVIWRGALGETHHGTGIPMTSDQQFRIASISKTLSAAVVFKLIEQGRLSLDTTLAELITNEDMPSGFVVDDFYDDGQQKYGGKLTVRQLLDQTSGLDDFNSYLSEPDSPDSRAILEVLSGEDMNVPDIWHADLIIKEFLERGMTRNRIHKPGEAYNYTNTNIDLLAWAISKYLNKPFEQLLHEMVFTPLNMSMTYMDFHEAKVGEGPVDHYFYIPIESWIAPILSGNHNILELGVNTSFIWAGGGIISTLDDLNRFFKALKDQTFITEPALNQALQSHWIDVSDGTGDKSYYGLALEKEVFATYSVVGHYGFWGSSAVNVDPINIRIVSWIGQANTEVFFNFEQQAIKYIQDLGFNGKQPKQN</sequence>
<dbReference type="AlphaFoldDB" id="A0A975DIE4"/>
<dbReference type="Gene3D" id="2.60.40.10">
    <property type="entry name" value="Immunoglobulins"/>
    <property type="match status" value="1"/>
</dbReference>